<sequence>MQYRLPNKVRTQDGEVRRVGFELEFSGVTLEETAKALKEQLNGRVLSQTEAELELELPELGTFNIELDWDFLKRKAAKSDADNSAEQWLKPLSQAAHLLVPVEVVCPPIPVDQLDRLDTLVETLRSLGAQGTEESLIAAYGVHINPELPSLDAATLHDYMRAFCLLQWWLVDAHEVNPARKISPYIDLYPHEYLVALFEAVNPDMDTQFNLYLTHNPSRNRALDLLPLLSEIDEARVRRVVDDAKIKSRPTFHYRLPNCQIEKPDWSLAHSWNLWWIVETLAERRDDLDRLGAEFLDAQRPLLGVNRKDWVEHMDLWLKDQGLA</sequence>
<evidence type="ECO:0000313" key="1">
    <source>
        <dbReference type="EMBL" id="KEA65611.1"/>
    </source>
</evidence>
<dbReference type="PATRIC" id="fig|1232683.4.peg.130"/>
<evidence type="ECO:0008006" key="3">
    <source>
        <dbReference type="Google" id="ProtNLM"/>
    </source>
</evidence>
<comment type="caution">
    <text evidence="1">The sequence shown here is derived from an EMBL/GenBank/DDBJ whole genome shotgun (WGS) entry which is preliminary data.</text>
</comment>
<reference evidence="1 2" key="1">
    <citation type="submission" date="2014-04" db="EMBL/GenBank/DDBJ databases">
        <title>Marinobacterium kochiensis sp. nov., isolated from sediment sample collected from Kochi backwaters in Kerala, India.</title>
        <authorList>
            <person name="Singh A."/>
            <person name="Pinnaka A.K."/>
        </authorList>
    </citation>
    <scope>NUCLEOTIDE SEQUENCE [LARGE SCALE GENOMIC DNA]</scope>
    <source>
        <strain evidence="1 2">AK27</strain>
    </source>
</reference>
<organism evidence="1 2">
    <name type="scientific">Marinobacterium lacunae</name>
    <dbReference type="NCBI Taxonomy" id="1232683"/>
    <lineage>
        <taxon>Bacteria</taxon>
        <taxon>Pseudomonadati</taxon>
        <taxon>Pseudomonadota</taxon>
        <taxon>Gammaproteobacteria</taxon>
        <taxon>Oceanospirillales</taxon>
        <taxon>Oceanospirillaceae</taxon>
        <taxon>Marinobacterium</taxon>
    </lineage>
</organism>
<keyword evidence="2" id="KW-1185">Reference proteome</keyword>
<dbReference type="Pfam" id="PF12224">
    <property type="entry name" value="Amidoligase_2"/>
    <property type="match status" value="1"/>
</dbReference>
<accession>A0A081G4A6</accession>
<proteinExistence type="predicted"/>
<dbReference type="eggNOG" id="ENOG502Z8DX">
    <property type="taxonomic scope" value="Bacteria"/>
</dbReference>
<dbReference type="RefSeq" id="WP_156042720.1">
    <property type="nucleotide sequence ID" value="NZ_JMQN01000007.1"/>
</dbReference>
<gene>
    <name evidence="1" type="ORF">ADIMK_0133</name>
</gene>
<evidence type="ECO:0000313" key="2">
    <source>
        <dbReference type="Proteomes" id="UP000028252"/>
    </source>
</evidence>
<dbReference type="EMBL" id="JMQN01000007">
    <property type="protein sequence ID" value="KEA65611.1"/>
    <property type="molecule type" value="Genomic_DNA"/>
</dbReference>
<dbReference type="STRING" id="1232683.ADIMK_0133"/>
<protein>
    <recommendedName>
        <fullName evidence="3">Amidoligase enzyme</fullName>
    </recommendedName>
</protein>
<dbReference type="InterPro" id="IPR022025">
    <property type="entry name" value="Amidoligase_2"/>
</dbReference>
<dbReference type="AlphaFoldDB" id="A0A081G4A6"/>
<name>A0A081G4A6_9GAMM</name>
<dbReference type="OrthoDB" id="5597599at2"/>
<dbReference type="Proteomes" id="UP000028252">
    <property type="component" value="Unassembled WGS sequence"/>
</dbReference>